<dbReference type="VEuPathDB" id="VectorBase:CQUJHB016664"/>
<dbReference type="PROSITE" id="PS00615">
    <property type="entry name" value="C_TYPE_LECTIN_1"/>
    <property type="match status" value="1"/>
</dbReference>
<sequence>MLFKVVCLLVAVVLSIATCSSSERNGTFIAPSSNSSAQAKVLRAARSGTKYIAFLERLNFFEACQACESYGLRLASVTSAADTNEIQVALNNAKAEQWWTFWIAGTDLGRSRSFLWITTGKPIWRPNLYLNWYPGQPDNHGGIEYCIEVYHESANRWNDNDCNVRQRFVCQVDYSSC</sequence>
<dbReference type="OMA" id="CATRCSH"/>
<dbReference type="HOGENOM" id="CLU_049894_13_1_1"/>
<dbReference type="InterPro" id="IPR001304">
    <property type="entry name" value="C-type_lectin-like"/>
</dbReference>
<proteinExistence type="predicted"/>
<keyword evidence="6" id="KW-1185">Reference proteome</keyword>
<feature type="signal peptide" evidence="2">
    <location>
        <begin position="1"/>
        <end position="22"/>
    </location>
</feature>
<organism>
    <name type="scientific">Culex quinquefasciatus</name>
    <name type="common">Southern house mosquito</name>
    <name type="synonym">Culex pungens</name>
    <dbReference type="NCBI Taxonomy" id="7176"/>
    <lineage>
        <taxon>Eukaryota</taxon>
        <taxon>Metazoa</taxon>
        <taxon>Ecdysozoa</taxon>
        <taxon>Arthropoda</taxon>
        <taxon>Hexapoda</taxon>
        <taxon>Insecta</taxon>
        <taxon>Pterygota</taxon>
        <taxon>Neoptera</taxon>
        <taxon>Endopterygota</taxon>
        <taxon>Diptera</taxon>
        <taxon>Nematocera</taxon>
        <taxon>Culicoidea</taxon>
        <taxon>Culicidae</taxon>
        <taxon>Culicinae</taxon>
        <taxon>Culicini</taxon>
        <taxon>Culex</taxon>
        <taxon>Culex</taxon>
    </lineage>
</organism>
<dbReference type="VEuPathDB" id="VectorBase:CPIJ007999"/>
<protein>
    <submittedName>
        <fullName evidence="4 5">Salivary C-type lectin</fullName>
    </submittedName>
</protein>
<dbReference type="FunCoup" id="B0WML9">
    <property type="interactions" value="2"/>
</dbReference>
<dbReference type="PANTHER" id="PTHR22801:SF63">
    <property type="entry name" value="C-TYPE LECTIN DOMAIN-CONTAINING PROTEIN"/>
    <property type="match status" value="1"/>
</dbReference>
<keyword evidence="4" id="KW-0430">Lectin</keyword>
<evidence type="ECO:0000313" key="5">
    <source>
        <dbReference type="EnsemblMetazoa" id="CPIJ007999-PA"/>
    </source>
</evidence>
<evidence type="ECO:0000256" key="1">
    <source>
        <dbReference type="ARBA" id="ARBA00023157"/>
    </source>
</evidence>
<dbReference type="eggNOG" id="KOG4297">
    <property type="taxonomic scope" value="Eukaryota"/>
</dbReference>
<evidence type="ECO:0000256" key="2">
    <source>
        <dbReference type="SAM" id="SignalP"/>
    </source>
</evidence>
<name>B0WML9_CULQU</name>
<accession>B0WML9</accession>
<gene>
    <name evidence="5" type="primary">6040573</name>
    <name evidence="4" type="ORF">CpipJ_CPIJ007999</name>
</gene>
<dbReference type="InterPro" id="IPR016187">
    <property type="entry name" value="CTDL_fold"/>
</dbReference>
<dbReference type="KEGG" id="cqu:CpipJ_CPIJ007999"/>
<reference evidence="5" key="2">
    <citation type="submission" date="2020-05" db="UniProtKB">
        <authorList>
            <consortium name="EnsemblMetazoa"/>
        </authorList>
    </citation>
    <scope>IDENTIFICATION</scope>
    <source>
        <strain evidence="5">JHB</strain>
    </source>
</reference>
<dbReference type="SMART" id="SM00034">
    <property type="entry name" value="CLECT"/>
    <property type="match status" value="1"/>
</dbReference>
<keyword evidence="1" id="KW-1015">Disulfide bond</keyword>
<dbReference type="Pfam" id="PF00059">
    <property type="entry name" value="Lectin_C"/>
    <property type="match status" value="1"/>
</dbReference>
<reference evidence="4" key="1">
    <citation type="submission" date="2007-03" db="EMBL/GenBank/DDBJ databases">
        <title>Annotation of Culex pipiens quinquefasciatus.</title>
        <authorList>
            <consortium name="The Broad Institute Genome Sequencing Platform"/>
            <person name="Atkinson P.W."/>
            <person name="Hemingway J."/>
            <person name="Christensen B.M."/>
            <person name="Higgs S."/>
            <person name="Kodira C."/>
            <person name="Hannick L."/>
            <person name="Megy K."/>
            <person name="O'Leary S."/>
            <person name="Pearson M."/>
            <person name="Haas B.J."/>
            <person name="Mauceli E."/>
            <person name="Wortman J.R."/>
            <person name="Lee N.H."/>
            <person name="Guigo R."/>
            <person name="Stanke M."/>
            <person name="Alvarado L."/>
            <person name="Amedeo P."/>
            <person name="Antoine C.H."/>
            <person name="Arensburger P."/>
            <person name="Bidwell S.L."/>
            <person name="Crawford M."/>
            <person name="Camaro F."/>
            <person name="Devon K."/>
            <person name="Engels R."/>
            <person name="Hammond M."/>
            <person name="Howarth C."/>
            <person name="Koehrsen M."/>
            <person name="Lawson D."/>
            <person name="Montgomery P."/>
            <person name="Nene V."/>
            <person name="Nusbaum C."/>
            <person name="Puiu D."/>
            <person name="Romero-Severson J."/>
            <person name="Severson D.W."/>
            <person name="Shumway M."/>
            <person name="Sisk P."/>
            <person name="Stolte C."/>
            <person name="Zeng Q."/>
            <person name="Eisenstadt E."/>
            <person name="Fraser-Liggett C."/>
            <person name="Strausberg R."/>
            <person name="Galagan J."/>
            <person name="Birren B."/>
            <person name="Collins F.H."/>
        </authorList>
    </citation>
    <scope>NUCLEOTIDE SEQUENCE [LARGE SCALE GENOMIC DNA]</scope>
    <source>
        <strain evidence="4">JHB</strain>
    </source>
</reference>
<dbReference type="GO" id="GO:0030246">
    <property type="term" value="F:carbohydrate binding"/>
    <property type="evidence" value="ECO:0007669"/>
    <property type="project" value="UniProtKB-KW"/>
</dbReference>
<dbReference type="SUPFAM" id="SSF56436">
    <property type="entry name" value="C-type lectin-like"/>
    <property type="match status" value="1"/>
</dbReference>
<dbReference type="Gene3D" id="3.10.100.10">
    <property type="entry name" value="Mannose-Binding Protein A, subunit A"/>
    <property type="match status" value="1"/>
</dbReference>
<dbReference type="InterPro" id="IPR018378">
    <property type="entry name" value="C-type_lectin_CS"/>
</dbReference>
<dbReference type="Proteomes" id="UP000002320">
    <property type="component" value="Unassembled WGS sequence"/>
</dbReference>
<evidence type="ECO:0000313" key="6">
    <source>
        <dbReference type="Proteomes" id="UP000002320"/>
    </source>
</evidence>
<dbReference type="InterPro" id="IPR016186">
    <property type="entry name" value="C-type_lectin-like/link_sf"/>
</dbReference>
<feature type="domain" description="C-type lectin" evidence="3">
    <location>
        <begin position="46"/>
        <end position="171"/>
    </location>
</feature>
<dbReference type="EnsemblMetazoa" id="CPIJ007999-RA">
    <property type="protein sequence ID" value="CPIJ007999-PA"/>
    <property type="gene ID" value="CPIJ007999"/>
</dbReference>
<dbReference type="OrthoDB" id="6340082at2759"/>
<dbReference type="PANTHER" id="PTHR22801">
    <property type="entry name" value="LITHOSTATHINE"/>
    <property type="match status" value="1"/>
</dbReference>
<dbReference type="AlphaFoldDB" id="B0WML9"/>
<evidence type="ECO:0000313" key="4">
    <source>
        <dbReference type="EMBL" id="EDS31090.1"/>
    </source>
</evidence>
<dbReference type="InterPro" id="IPR050801">
    <property type="entry name" value="Ca-Dep_Lectins_ImmuneDev"/>
</dbReference>
<dbReference type="PROSITE" id="PS50041">
    <property type="entry name" value="C_TYPE_LECTIN_2"/>
    <property type="match status" value="1"/>
</dbReference>
<feature type="chain" id="PRO_5011408284" evidence="2">
    <location>
        <begin position="23"/>
        <end position="177"/>
    </location>
</feature>
<evidence type="ECO:0000259" key="3">
    <source>
        <dbReference type="PROSITE" id="PS50041"/>
    </source>
</evidence>
<dbReference type="CDD" id="cd00037">
    <property type="entry name" value="CLECT"/>
    <property type="match status" value="1"/>
</dbReference>
<dbReference type="InParanoid" id="B0WML9"/>
<keyword evidence="2" id="KW-0732">Signal</keyword>
<dbReference type="EMBL" id="DS231998">
    <property type="protein sequence ID" value="EDS31090.1"/>
    <property type="molecule type" value="Genomic_DNA"/>
</dbReference>